<protein>
    <submittedName>
        <fullName evidence="2">Uncharacterized protein</fullName>
    </submittedName>
</protein>
<accession>A0A812MJM7</accession>
<dbReference type="Proteomes" id="UP000604046">
    <property type="component" value="Unassembled WGS sequence"/>
</dbReference>
<reference evidence="2" key="1">
    <citation type="submission" date="2021-02" db="EMBL/GenBank/DDBJ databases">
        <authorList>
            <person name="Dougan E. K."/>
            <person name="Rhodes N."/>
            <person name="Thang M."/>
            <person name="Chan C."/>
        </authorList>
    </citation>
    <scope>NUCLEOTIDE SEQUENCE</scope>
</reference>
<dbReference type="AlphaFoldDB" id="A0A812MJM7"/>
<organism evidence="2 3">
    <name type="scientific">Symbiodinium natans</name>
    <dbReference type="NCBI Taxonomy" id="878477"/>
    <lineage>
        <taxon>Eukaryota</taxon>
        <taxon>Sar</taxon>
        <taxon>Alveolata</taxon>
        <taxon>Dinophyceae</taxon>
        <taxon>Suessiales</taxon>
        <taxon>Symbiodiniaceae</taxon>
        <taxon>Symbiodinium</taxon>
    </lineage>
</organism>
<sequence>MTPGCVTAGPGLVFWSTSWRRPSTKERRHEGSYATQTMPRARRRKLSSTSIGRMPRSNQL</sequence>
<feature type="compositionally biased region" description="Polar residues" evidence="1">
    <location>
        <begin position="47"/>
        <end position="60"/>
    </location>
</feature>
<proteinExistence type="predicted"/>
<keyword evidence="3" id="KW-1185">Reference proteome</keyword>
<gene>
    <name evidence="2" type="ORF">SNAT2548_LOCUS14234</name>
</gene>
<name>A0A812MJM7_9DINO</name>
<dbReference type="EMBL" id="CAJNDS010001624">
    <property type="protein sequence ID" value="CAE7268260.1"/>
    <property type="molecule type" value="Genomic_DNA"/>
</dbReference>
<evidence type="ECO:0000313" key="3">
    <source>
        <dbReference type="Proteomes" id="UP000604046"/>
    </source>
</evidence>
<evidence type="ECO:0000313" key="2">
    <source>
        <dbReference type="EMBL" id="CAE7268260.1"/>
    </source>
</evidence>
<feature type="region of interest" description="Disordered" evidence="1">
    <location>
        <begin position="20"/>
        <end position="60"/>
    </location>
</feature>
<evidence type="ECO:0000256" key="1">
    <source>
        <dbReference type="SAM" id="MobiDB-lite"/>
    </source>
</evidence>
<comment type="caution">
    <text evidence="2">The sequence shown here is derived from an EMBL/GenBank/DDBJ whole genome shotgun (WGS) entry which is preliminary data.</text>
</comment>